<dbReference type="EMBL" id="LAZR01018681">
    <property type="protein sequence ID" value="KKL95418.1"/>
    <property type="molecule type" value="Genomic_DNA"/>
</dbReference>
<gene>
    <name evidence="1" type="ORF">LCGC14_1854760</name>
</gene>
<evidence type="ECO:0000313" key="1">
    <source>
        <dbReference type="EMBL" id="KKL95418.1"/>
    </source>
</evidence>
<accession>A0A0F9G9Q9</accession>
<proteinExistence type="predicted"/>
<organism evidence="1">
    <name type="scientific">marine sediment metagenome</name>
    <dbReference type="NCBI Taxonomy" id="412755"/>
    <lineage>
        <taxon>unclassified sequences</taxon>
        <taxon>metagenomes</taxon>
        <taxon>ecological metagenomes</taxon>
    </lineage>
</organism>
<sequence length="121" mass="14076">MGYRHTASKVKHPLFNKNSHYRPYDLSSKELRIQMALGSLDLNDWTISFCVQRKYNTSSKVLNVFADCEDPSIRWLVSHHPNTSRSTRLRLRKLEVAIDGSAGVAGSRAKSKRNRRKKFRW</sequence>
<protein>
    <submittedName>
        <fullName evidence="1">Uncharacterized protein</fullName>
    </submittedName>
</protein>
<comment type="caution">
    <text evidence="1">The sequence shown here is derived from an EMBL/GenBank/DDBJ whole genome shotgun (WGS) entry which is preliminary data.</text>
</comment>
<dbReference type="AlphaFoldDB" id="A0A0F9G9Q9"/>
<name>A0A0F9G9Q9_9ZZZZ</name>
<reference evidence="1" key="1">
    <citation type="journal article" date="2015" name="Nature">
        <title>Complex archaea that bridge the gap between prokaryotes and eukaryotes.</title>
        <authorList>
            <person name="Spang A."/>
            <person name="Saw J.H."/>
            <person name="Jorgensen S.L."/>
            <person name="Zaremba-Niedzwiedzka K."/>
            <person name="Martijn J."/>
            <person name="Lind A.E."/>
            <person name="van Eijk R."/>
            <person name="Schleper C."/>
            <person name="Guy L."/>
            <person name="Ettema T.J."/>
        </authorList>
    </citation>
    <scope>NUCLEOTIDE SEQUENCE</scope>
</reference>